<evidence type="ECO:0000313" key="3">
    <source>
        <dbReference type="Proteomes" id="UP000186235"/>
    </source>
</evidence>
<accession>A0A1N6UJU7</accession>
<evidence type="ECO:0000313" key="2">
    <source>
        <dbReference type="EMBL" id="SIQ65938.1"/>
    </source>
</evidence>
<reference evidence="3" key="1">
    <citation type="submission" date="2017-01" db="EMBL/GenBank/DDBJ databases">
        <authorList>
            <person name="Varghese N."/>
            <person name="Submissions S."/>
        </authorList>
    </citation>
    <scope>NUCLEOTIDE SEQUENCE [LARGE SCALE GENOMIC DNA]</scope>
    <source>
        <strain evidence="3">3bp</strain>
    </source>
</reference>
<dbReference type="Proteomes" id="UP000186235">
    <property type="component" value="Unassembled WGS sequence"/>
</dbReference>
<dbReference type="AlphaFoldDB" id="A0A1N6UJU7"/>
<dbReference type="InterPro" id="IPR045596">
    <property type="entry name" value="DUF6459"/>
</dbReference>
<organism evidence="2 3">
    <name type="scientific">Cellulosimicrobium aquatile</name>
    <dbReference type="NCBI Taxonomy" id="1612203"/>
    <lineage>
        <taxon>Bacteria</taxon>
        <taxon>Bacillati</taxon>
        <taxon>Actinomycetota</taxon>
        <taxon>Actinomycetes</taxon>
        <taxon>Micrococcales</taxon>
        <taxon>Promicromonosporaceae</taxon>
        <taxon>Cellulosimicrobium</taxon>
    </lineage>
</organism>
<dbReference type="EMBL" id="FTMI01000006">
    <property type="protein sequence ID" value="SIQ65938.1"/>
    <property type="molecule type" value="Genomic_DNA"/>
</dbReference>
<evidence type="ECO:0000256" key="1">
    <source>
        <dbReference type="SAM" id="MobiDB-lite"/>
    </source>
</evidence>
<keyword evidence="3" id="KW-1185">Reference proteome</keyword>
<protein>
    <submittedName>
        <fullName evidence="2">Uncharacterized protein</fullName>
    </submittedName>
</protein>
<dbReference type="RefSeq" id="WP_076405958.1">
    <property type="nucleotide sequence ID" value="NZ_FTMI01000006.1"/>
</dbReference>
<gene>
    <name evidence="2" type="ORF">SAMN05518682_3211</name>
</gene>
<dbReference type="Pfam" id="PF20060">
    <property type="entry name" value="DUF6459"/>
    <property type="match status" value="1"/>
</dbReference>
<sequence>MTAPLLAGAHAPVTTVTPAAAPTAPPTSGATVRPLRSTSVPSAPPARLLRCLGDPTVATVDVTDPTAARVPQHVVRGRPLGRPTTPVPPPDPTALCCAVVRAAVEVVRGERTVGQLARWVSPEIYEALARRARLVADGPGETPARPVAVRRARVLRIGDGVAEGTVVVQDGDRVRAAAARLEARRGAWRVVALEIG</sequence>
<proteinExistence type="predicted"/>
<name>A0A1N6UJU7_9MICO</name>
<feature type="region of interest" description="Disordered" evidence="1">
    <location>
        <begin position="17"/>
        <end position="47"/>
    </location>
</feature>